<name>W1NW90_AMBTC</name>
<dbReference type="SMART" id="SM00504">
    <property type="entry name" value="Ubox"/>
    <property type="match status" value="1"/>
</dbReference>
<dbReference type="GO" id="GO:0016567">
    <property type="term" value="P:protein ubiquitination"/>
    <property type="evidence" value="ECO:0007669"/>
    <property type="project" value="UniProtKB-UniPathway"/>
</dbReference>
<dbReference type="GO" id="GO:0005737">
    <property type="term" value="C:cytoplasm"/>
    <property type="evidence" value="ECO:0000318"/>
    <property type="project" value="GO_Central"/>
</dbReference>
<dbReference type="SUPFAM" id="SSF57850">
    <property type="entry name" value="RING/U-box"/>
    <property type="match status" value="1"/>
</dbReference>
<dbReference type="InterPro" id="IPR000225">
    <property type="entry name" value="Armadillo"/>
</dbReference>
<feature type="region of interest" description="Disordered" evidence="7">
    <location>
        <begin position="136"/>
        <end position="173"/>
    </location>
</feature>
<evidence type="ECO:0000256" key="6">
    <source>
        <dbReference type="PROSITE-ProRule" id="PRU00259"/>
    </source>
</evidence>
<feature type="compositionally biased region" description="Basic and acidic residues" evidence="7">
    <location>
        <begin position="203"/>
        <end position="256"/>
    </location>
</feature>
<dbReference type="AlphaFoldDB" id="W1NW90"/>
<dbReference type="UniPathway" id="UPA00143"/>
<dbReference type="HOGENOM" id="CLU_006348_7_0_1"/>
<dbReference type="EMBL" id="KI394998">
    <property type="protein sequence ID" value="ERM99593.1"/>
    <property type="molecule type" value="Genomic_DNA"/>
</dbReference>
<keyword evidence="5" id="KW-0833">Ubl conjugation pathway</keyword>
<feature type="region of interest" description="Disordered" evidence="7">
    <location>
        <begin position="199"/>
        <end position="265"/>
    </location>
</feature>
<comment type="pathway">
    <text evidence="2">Protein modification; protein ubiquitination.</text>
</comment>
<dbReference type="PANTHER" id="PTHR23315">
    <property type="entry name" value="U BOX DOMAIN-CONTAINING"/>
    <property type="match status" value="1"/>
</dbReference>
<dbReference type="Pfam" id="PF04564">
    <property type="entry name" value="U-box"/>
    <property type="match status" value="1"/>
</dbReference>
<organism evidence="9 10">
    <name type="scientific">Amborella trichopoda</name>
    <dbReference type="NCBI Taxonomy" id="13333"/>
    <lineage>
        <taxon>Eukaryota</taxon>
        <taxon>Viridiplantae</taxon>
        <taxon>Streptophyta</taxon>
        <taxon>Embryophyta</taxon>
        <taxon>Tracheophyta</taxon>
        <taxon>Spermatophyta</taxon>
        <taxon>Magnoliopsida</taxon>
        <taxon>Amborellales</taxon>
        <taxon>Amborellaceae</taxon>
        <taxon>Amborella</taxon>
    </lineage>
</organism>
<proteinExistence type="predicted"/>
<dbReference type="KEGG" id="atr:18427628"/>
<dbReference type="Gramene" id="ERM99593">
    <property type="protein sequence ID" value="ERM99593"/>
    <property type="gene ID" value="AMTR_s00088p00141580"/>
</dbReference>
<dbReference type="EC" id="2.3.2.27" evidence="3"/>
<feature type="repeat" description="ARM" evidence="6">
    <location>
        <begin position="379"/>
        <end position="421"/>
    </location>
</feature>
<dbReference type="eggNOG" id="ENOG502QPJU">
    <property type="taxonomic scope" value="Eukaryota"/>
</dbReference>
<feature type="compositionally biased region" description="Basic and acidic residues" evidence="7">
    <location>
        <begin position="143"/>
        <end position="157"/>
    </location>
</feature>
<evidence type="ECO:0000256" key="3">
    <source>
        <dbReference type="ARBA" id="ARBA00012483"/>
    </source>
</evidence>
<dbReference type="Proteomes" id="UP000017836">
    <property type="component" value="Unassembled WGS sequence"/>
</dbReference>
<dbReference type="InterPro" id="IPR011989">
    <property type="entry name" value="ARM-like"/>
</dbReference>
<protein>
    <recommendedName>
        <fullName evidence="3">RING-type E3 ubiquitin transferase</fullName>
        <ecNumber evidence="3">2.3.2.27</ecNumber>
    </recommendedName>
</protein>
<dbReference type="PROSITE" id="PS50176">
    <property type="entry name" value="ARM_REPEAT"/>
    <property type="match status" value="3"/>
</dbReference>
<dbReference type="OrthoDB" id="7537227at2759"/>
<accession>W1NW90</accession>
<evidence type="ECO:0000313" key="10">
    <source>
        <dbReference type="Proteomes" id="UP000017836"/>
    </source>
</evidence>
<feature type="repeat" description="ARM" evidence="6">
    <location>
        <begin position="420"/>
        <end position="457"/>
    </location>
</feature>
<evidence type="ECO:0000256" key="4">
    <source>
        <dbReference type="ARBA" id="ARBA00022679"/>
    </source>
</evidence>
<keyword evidence="4" id="KW-0808">Transferase</keyword>
<dbReference type="Gene3D" id="3.30.40.10">
    <property type="entry name" value="Zinc/RING finger domain, C3HC4 (zinc finger)"/>
    <property type="match status" value="1"/>
</dbReference>
<evidence type="ECO:0000256" key="7">
    <source>
        <dbReference type="SAM" id="MobiDB-lite"/>
    </source>
</evidence>
<dbReference type="OMA" id="PPTEFIC"/>
<comment type="catalytic activity">
    <reaction evidence="1">
        <text>S-ubiquitinyl-[E2 ubiquitin-conjugating enzyme]-L-cysteine + [acceptor protein]-L-lysine = [E2 ubiquitin-conjugating enzyme]-L-cysteine + N(6)-ubiquitinyl-[acceptor protein]-L-lysine.</text>
        <dbReference type="EC" id="2.3.2.27"/>
    </reaction>
</comment>
<evidence type="ECO:0000259" key="8">
    <source>
        <dbReference type="PROSITE" id="PS51698"/>
    </source>
</evidence>
<dbReference type="PANTHER" id="PTHR23315:SF339">
    <property type="entry name" value="U-BOX DOMAIN-CONTAINING PROTEIN 40"/>
    <property type="match status" value="1"/>
</dbReference>
<dbReference type="STRING" id="13333.W1NW90"/>
<evidence type="ECO:0000256" key="2">
    <source>
        <dbReference type="ARBA" id="ARBA00004906"/>
    </source>
</evidence>
<dbReference type="PROSITE" id="PS51698">
    <property type="entry name" value="U_BOX"/>
    <property type="match status" value="1"/>
</dbReference>
<dbReference type="InterPro" id="IPR003613">
    <property type="entry name" value="Ubox_domain"/>
</dbReference>
<dbReference type="SUPFAM" id="SSF48371">
    <property type="entry name" value="ARM repeat"/>
    <property type="match status" value="1"/>
</dbReference>
<sequence length="653" mass="71885">MGSRKARWTISLRFRPLKFGRQWPSEFLCPISMAPMADPVIVSSGQTFERRCIEAYKEMGAMAMTSTQLDVSALIPNLALKTAISNWCDEWGLKKPSTPDPKTSKELVQAFVALQRSPKNGTKVFEGKPEEINDETQVAEENLNPKDETKVAEDEKPSPNFGTRYATEKKPGFDQETRVGIQEKPSLTDEIRAKTDGTLCPEYKNDVGEEVKRGEHKDQTRVAVEKPEEERDETRTSEKKPVEEKMEDEKRVAEEKPLEEEMEDEKILKGVQEKPPIKFSYAATEVGRRNRHLHSSSSESMAMATPLQLSTKPTCYSSSSSSISSEAMDEVGGLPEVLDTLIRGLRHPRVIDQEAAVAELRQISRNGSHDCRLSLCTSSMLVALRTLLTSRNTRVQVDAIATLVNLSLERENKVRIVRSGVVPPLVDVLKAGCPEAQDHAAGALFSLSLVDDNKTAIGVLGAVPPLVHLLLSDGNARRGRLDAAMALYHLMLVRSNVGRLVRSGAMSRMLTLTCTCSDPELTERALLILCNVAATSDGRTAMLDADAVSALAGLMGRSSVQVVQEHCVGVLYLLSRNELRFKGAAVANGVAERLAEAIEKGGERAREKAGRLLNMMKGWSEDDDDDACSESVIPGRRRRLKMVLLSGPNSTEF</sequence>
<keyword evidence="10" id="KW-1185">Reference proteome</keyword>
<evidence type="ECO:0000256" key="1">
    <source>
        <dbReference type="ARBA" id="ARBA00000900"/>
    </source>
</evidence>
<dbReference type="InterPro" id="IPR058678">
    <property type="entry name" value="ARM_PUB"/>
</dbReference>
<evidence type="ECO:0000256" key="5">
    <source>
        <dbReference type="ARBA" id="ARBA00022786"/>
    </source>
</evidence>
<dbReference type="Gene3D" id="1.25.10.10">
    <property type="entry name" value="Leucine-rich Repeat Variant"/>
    <property type="match status" value="2"/>
</dbReference>
<dbReference type="SMART" id="SM00185">
    <property type="entry name" value="ARM"/>
    <property type="match status" value="5"/>
</dbReference>
<dbReference type="GO" id="GO:0061630">
    <property type="term" value="F:ubiquitin protein ligase activity"/>
    <property type="evidence" value="ECO:0007669"/>
    <property type="project" value="UniProtKB-EC"/>
</dbReference>
<evidence type="ECO:0000313" key="9">
    <source>
        <dbReference type="EMBL" id="ERM99593.1"/>
    </source>
</evidence>
<reference evidence="10" key="1">
    <citation type="journal article" date="2013" name="Science">
        <title>The Amborella genome and the evolution of flowering plants.</title>
        <authorList>
            <consortium name="Amborella Genome Project"/>
        </authorList>
    </citation>
    <scope>NUCLEOTIDE SEQUENCE [LARGE SCALE GENOMIC DNA]</scope>
</reference>
<gene>
    <name evidence="9" type="ORF">AMTR_s00088p00141580</name>
</gene>
<dbReference type="Pfam" id="PF25598">
    <property type="entry name" value="ARM_PUB"/>
    <property type="match status" value="1"/>
</dbReference>
<dbReference type="InterPro" id="IPR016024">
    <property type="entry name" value="ARM-type_fold"/>
</dbReference>
<dbReference type="InterPro" id="IPR013083">
    <property type="entry name" value="Znf_RING/FYVE/PHD"/>
</dbReference>
<dbReference type="GO" id="GO:0005634">
    <property type="term" value="C:nucleus"/>
    <property type="evidence" value="ECO:0000318"/>
    <property type="project" value="GO_Central"/>
</dbReference>
<feature type="repeat" description="ARM" evidence="6">
    <location>
        <begin position="461"/>
        <end position="505"/>
    </location>
</feature>
<feature type="domain" description="U-box" evidence="8">
    <location>
        <begin position="22"/>
        <end position="94"/>
    </location>
</feature>